<feature type="binding site" evidence="10">
    <location>
        <position position="193"/>
    </location>
    <ligand>
        <name>NAD(+)</name>
        <dbReference type="ChEBI" id="CHEBI:57540"/>
    </ligand>
</feature>
<feature type="binding site" evidence="10">
    <location>
        <position position="483"/>
    </location>
    <ligand>
        <name>NAD(+)</name>
        <dbReference type="ChEBI" id="CHEBI:57540"/>
    </ligand>
</feature>
<accession>A0A6N7Z4T8</accession>
<dbReference type="Pfam" id="PF01175">
    <property type="entry name" value="Urocanase"/>
    <property type="match status" value="1"/>
</dbReference>
<feature type="active site" evidence="10">
    <location>
        <position position="401"/>
    </location>
</feature>
<feature type="domain" description="Urocanase Rossmann-like" evidence="11">
    <location>
        <begin position="132"/>
        <end position="339"/>
    </location>
</feature>
<dbReference type="PIRSF" id="PIRSF001423">
    <property type="entry name" value="Urocanate_hydrat"/>
    <property type="match status" value="1"/>
</dbReference>
<protein>
    <recommendedName>
        <fullName evidence="3 10">Urocanate hydratase</fullName>
        <shortName evidence="10">Urocanase</shortName>
        <ecNumber evidence="3 10">4.2.1.49</ecNumber>
    </recommendedName>
    <alternativeName>
        <fullName evidence="7 10">Imidazolonepropionate hydrolase</fullName>
    </alternativeName>
</protein>
<reference evidence="14 15" key="1">
    <citation type="submission" date="2019-11" db="EMBL/GenBank/DDBJ databases">
        <title>Draft genome of Amycolatopsis RM579.</title>
        <authorList>
            <person name="Duangmal K."/>
            <person name="Mingma R."/>
        </authorList>
    </citation>
    <scope>NUCLEOTIDE SEQUENCE [LARGE SCALE GENOMIC DNA]</scope>
    <source>
        <strain evidence="14 15">RM579</strain>
    </source>
</reference>
<comment type="function">
    <text evidence="9 10">Catalyzes the conversion of urocanate to 4-imidazolone-5-propionate.</text>
</comment>
<keyword evidence="6 10" id="KW-0456">Lyase</keyword>
<proteinExistence type="inferred from homology"/>
<dbReference type="PANTHER" id="PTHR12216:SF4">
    <property type="entry name" value="UROCANATE HYDRATASE"/>
    <property type="match status" value="1"/>
</dbReference>
<dbReference type="InterPro" id="IPR036190">
    <property type="entry name" value="Urocanase_sf"/>
</dbReference>
<evidence type="ECO:0000313" key="15">
    <source>
        <dbReference type="Proteomes" id="UP000440096"/>
    </source>
</evidence>
<evidence type="ECO:0000256" key="5">
    <source>
        <dbReference type="ARBA" id="ARBA00023027"/>
    </source>
</evidence>
<dbReference type="PROSITE" id="PS01233">
    <property type="entry name" value="UROCANASE"/>
    <property type="match status" value="1"/>
</dbReference>
<dbReference type="FunFam" id="3.40.50.10730:FF:000001">
    <property type="entry name" value="Urocanate hydratase"/>
    <property type="match status" value="1"/>
</dbReference>
<dbReference type="Gene3D" id="3.40.1770.10">
    <property type="entry name" value="Urocanase superfamily"/>
    <property type="match status" value="1"/>
</dbReference>
<dbReference type="PANTHER" id="PTHR12216">
    <property type="entry name" value="UROCANATE HYDRATASE"/>
    <property type="match status" value="1"/>
</dbReference>
<dbReference type="InterPro" id="IPR035400">
    <property type="entry name" value="Urocanase_N"/>
</dbReference>
<dbReference type="Pfam" id="PF17391">
    <property type="entry name" value="Urocanase_N"/>
    <property type="match status" value="1"/>
</dbReference>
<keyword evidence="10" id="KW-0963">Cytoplasm</keyword>
<feature type="binding site" evidence="10">
    <location>
        <begin position="168"/>
        <end position="170"/>
    </location>
    <ligand>
        <name>NAD(+)</name>
        <dbReference type="ChEBI" id="CHEBI:57540"/>
    </ligand>
</feature>
<name>A0A6N7Z4T8_9PSEU</name>
<dbReference type="InterPro" id="IPR055351">
    <property type="entry name" value="Urocanase"/>
</dbReference>
<comment type="subcellular location">
    <subcellularLocation>
        <location evidence="10">Cytoplasm</location>
    </subcellularLocation>
</comment>
<feature type="domain" description="Urocanase N-terminal" evidence="12">
    <location>
        <begin position="3"/>
        <end position="129"/>
    </location>
</feature>
<keyword evidence="15" id="KW-1185">Reference proteome</keyword>
<dbReference type="Gene3D" id="3.40.50.10730">
    <property type="entry name" value="Urocanase like domains"/>
    <property type="match status" value="1"/>
</dbReference>
<evidence type="ECO:0000256" key="7">
    <source>
        <dbReference type="ARBA" id="ARBA00031640"/>
    </source>
</evidence>
<feature type="binding site" evidence="10">
    <location>
        <position position="122"/>
    </location>
    <ligand>
        <name>NAD(+)</name>
        <dbReference type="ChEBI" id="CHEBI:57540"/>
    </ligand>
</feature>
<evidence type="ECO:0000256" key="3">
    <source>
        <dbReference type="ARBA" id="ARBA00011992"/>
    </source>
</evidence>
<evidence type="ECO:0000256" key="4">
    <source>
        <dbReference type="ARBA" id="ARBA00022808"/>
    </source>
</evidence>
<feature type="binding site" evidence="10">
    <location>
        <begin position="234"/>
        <end position="235"/>
    </location>
    <ligand>
        <name>NAD(+)</name>
        <dbReference type="ChEBI" id="CHEBI:57540"/>
    </ligand>
</feature>
<dbReference type="InterPro" id="IPR023636">
    <property type="entry name" value="Urocanase_CS"/>
</dbReference>
<evidence type="ECO:0000256" key="9">
    <source>
        <dbReference type="ARBA" id="ARBA00056569"/>
    </source>
</evidence>
<comment type="pathway">
    <text evidence="1 10">Amino-acid degradation; L-histidine degradation into L-glutamate; N-formimidoyl-L-glutamate from L-histidine: step 2/3.</text>
</comment>
<dbReference type="GO" id="GO:0016153">
    <property type="term" value="F:urocanate hydratase activity"/>
    <property type="evidence" value="ECO:0007669"/>
    <property type="project" value="UniProtKB-UniRule"/>
</dbReference>
<dbReference type="InterPro" id="IPR038364">
    <property type="entry name" value="Urocanase_central_sf"/>
</dbReference>
<dbReference type="Pfam" id="PF17392">
    <property type="entry name" value="Urocanase_C"/>
    <property type="match status" value="1"/>
</dbReference>
<dbReference type="EC" id="4.2.1.49" evidence="3 10"/>
<evidence type="ECO:0000256" key="6">
    <source>
        <dbReference type="ARBA" id="ARBA00023239"/>
    </source>
</evidence>
<feature type="domain" description="Urocanase C-terminal" evidence="13">
    <location>
        <begin position="342"/>
        <end position="536"/>
    </location>
</feature>
<keyword evidence="5 10" id="KW-0520">NAD</keyword>
<comment type="caution">
    <text evidence="14">The sequence shown here is derived from an EMBL/GenBank/DDBJ whole genome shotgun (WGS) entry which is preliminary data.</text>
</comment>
<evidence type="ECO:0000259" key="11">
    <source>
        <dbReference type="Pfam" id="PF01175"/>
    </source>
</evidence>
<sequence length="548" mass="59071">MMVRAARGSVRTAKSWQTEAALRMFHNNVDPEVAERPADLVVYGGTGKAARDWASFEAITSCLTTLDDDETLLVQSGKPVGVFRTHEWAPRVLLANSNLVGDWANWPEFRRLERLGLTMYGQMTAGSWIYIGTQGILQGTYETFAAVAAKRFGGSLAGTLTLTAGLGGMGGAQPLAVTMNGGAVLVVECDPSRARRRRETGYLDELASDVDDAVRRVTAAKRDRKALSVGLLGNAAEVMPELLRRGVDADIVTDQTSAHDPLAYLPIGVSVDDWHDYAAKNPDEFTDRSRESMAEHVGAMLGFRDAGAEVFDYGNSLRGEAQLGGCERAFEFPGFVPAYLRPLFCEGKGPFRWAALSGEPADIAATDRAILDLFPDNASLARWLRLAGERVAYQGLPARICWLGYGERHLAGLKFNEMVASGELKAPVVIGRDHLDSGSVASPYRETEAMTDGSDAIADWPLLNALVNTASGASWVSIHHGGGVGMGRSIHAGQVCVADGTALAGRKIERVLTNDPGMGVIRHVDAGYERAAEVAREHGVRVPMWEDR</sequence>
<evidence type="ECO:0000259" key="13">
    <source>
        <dbReference type="Pfam" id="PF17392"/>
    </source>
</evidence>
<evidence type="ECO:0000256" key="2">
    <source>
        <dbReference type="ARBA" id="ARBA00007578"/>
    </source>
</evidence>
<feature type="binding site" evidence="10">
    <location>
        <begin position="255"/>
        <end position="259"/>
    </location>
    <ligand>
        <name>NAD(+)</name>
        <dbReference type="ChEBI" id="CHEBI:57540"/>
    </ligand>
</feature>
<dbReference type="NCBIfam" id="TIGR01228">
    <property type="entry name" value="hutU"/>
    <property type="match status" value="1"/>
</dbReference>
<dbReference type="AlphaFoldDB" id="A0A6N7Z4T8"/>
<dbReference type="Proteomes" id="UP000440096">
    <property type="component" value="Unassembled WGS sequence"/>
</dbReference>
<dbReference type="InterPro" id="IPR035401">
    <property type="entry name" value="Urocanase_C"/>
</dbReference>
<dbReference type="OrthoDB" id="9764874at2"/>
<dbReference type="GO" id="GO:0005737">
    <property type="term" value="C:cytoplasm"/>
    <property type="evidence" value="ECO:0007669"/>
    <property type="project" value="UniProtKB-SubCell"/>
</dbReference>
<evidence type="ECO:0000256" key="8">
    <source>
        <dbReference type="ARBA" id="ARBA00047623"/>
    </source>
</evidence>
<dbReference type="RefSeq" id="WP_154759328.1">
    <property type="nucleotide sequence ID" value="NZ_WMBA01000044.1"/>
</dbReference>
<dbReference type="InterPro" id="IPR023637">
    <property type="entry name" value="Urocanase-like"/>
</dbReference>
<feature type="binding site" evidence="10">
    <location>
        <position position="313"/>
    </location>
    <ligand>
        <name>NAD(+)</name>
        <dbReference type="ChEBI" id="CHEBI:57540"/>
    </ligand>
</feature>
<evidence type="ECO:0000256" key="10">
    <source>
        <dbReference type="HAMAP-Rule" id="MF_00577"/>
    </source>
</evidence>
<evidence type="ECO:0000313" key="14">
    <source>
        <dbReference type="EMBL" id="MTD57193.1"/>
    </source>
</evidence>
<dbReference type="NCBIfam" id="NF003820">
    <property type="entry name" value="PRK05414.1"/>
    <property type="match status" value="1"/>
</dbReference>
<dbReference type="EMBL" id="WMBA01000044">
    <property type="protein sequence ID" value="MTD57193.1"/>
    <property type="molecule type" value="Genomic_DNA"/>
</dbReference>
<feature type="binding site" evidence="10">
    <location>
        <begin position="264"/>
        <end position="265"/>
    </location>
    <ligand>
        <name>NAD(+)</name>
        <dbReference type="ChEBI" id="CHEBI:57540"/>
    </ligand>
</feature>
<feature type="binding site" evidence="10">
    <location>
        <position position="188"/>
    </location>
    <ligand>
        <name>NAD(+)</name>
        <dbReference type="ChEBI" id="CHEBI:57540"/>
    </ligand>
</feature>
<comment type="cofactor">
    <cofactor evidence="10">
        <name>NAD(+)</name>
        <dbReference type="ChEBI" id="CHEBI:57540"/>
    </cofactor>
    <text evidence="10">Binds 1 NAD(+) per subunit.</text>
</comment>
<dbReference type="UniPathway" id="UPA00379">
    <property type="reaction ID" value="UER00550"/>
</dbReference>
<dbReference type="InterPro" id="IPR035085">
    <property type="entry name" value="Urocanase_Rossmann-like"/>
</dbReference>
<organism evidence="14 15">
    <name type="scientific">Amycolatopsis pithecellobii</name>
    <dbReference type="NCBI Taxonomy" id="664692"/>
    <lineage>
        <taxon>Bacteria</taxon>
        <taxon>Bacillati</taxon>
        <taxon>Actinomycetota</taxon>
        <taxon>Actinomycetes</taxon>
        <taxon>Pseudonocardiales</taxon>
        <taxon>Pseudonocardiaceae</taxon>
        <taxon>Amycolatopsis</taxon>
    </lineage>
</organism>
<evidence type="ECO:0000259" key="12">
    <source>
        <dbReference type="Pfam" id="PF17391"/>
    </source>
</evidence>
<dbReference type="GO" id="GO:0019557">
    <property type="term" value="P:L-histidine catabolic process to glutamate and formate"/>
    <property type="evidence" value="ECO:0007669"/>
    <property type="project" value="UniProtKB-UniPathway"/>
</dbReference>
<dbReference type="HAMAP" id="MF_00577">
    <property type="entry name" value="HutU"/>
    <property type="match status" value="1"/>
</dbReference>
<gene>
    <name evidence="10" type="primary">hutU</name>
    <name evidence="14" type="ORF">GKO32_24915</name>
</gene>
<dbReference type="GO" id="GO:0019556">
    <property type="term" value="P:L-histidine catabolic process to glutamate and formamide"/>
    <property type="evidence" value="ECO:0007669"/>
    <property type="project" value="UniProtKB-UniPathway"/>
</dbReference>
<comment type="catalytic activity">
    <reaction evidence="8 10">
        <text>4-imidazolone-5-propanoate = trans-urocanate + H2O</text>
        <dbReference type="Rhea" id="RHEA:13101"/>
        <dbReference type="ChEBI" id="CHEBI:15377"/>
        <dbReference type="ChEBI" id="CHEBI:17771"/>
        <dbReference type="ChEBI" id="CHEBI:77893"/>
        <dbReference type="EC" id="4.2.1.49"/>
    </reaction>
</comment>
<keyword evidence="4 10" id="KW-0369">Histidine metabolism</keyword>
<evidence type="ECO:0000256" key="1">
    <source>
        <dbReference type="ARBA" id="ARBA00004794"/>
    </source>
</evidence>
<comment type="similarity">
    <text evidence="2 10">Belongs to the urocanase family.</text>
</comment>
<feature type="binding site" evidence="10">
    <location>
        <begin position="44"/>
        <end position="45"/>
    </location>
    <ligand>
        <name>NAD(+)</name>
        <dbReference type="ChEBI" id="CHEBI:57540"/>
    </ligand>
</feature>
<dbReference type="SUPFAM" id="SSF111326">
    <property type="entry name" value="Urocanase"/>
    <property type="match status" value="1"/>
</dbReference>